<evidence type="ECO:0000259" key="3">
    <source>
        <dbReference type="Pfam" id="PF00496"/>
    </source>
</evidence>
<dbReference type="Gene3D" id="3.10.105.10">
    <property type="entry name" value="Dipeptide-binding Protein, Domain 3"/>
    <property type="match status" value="1"/>
</dbReference>
<reference evidence="4 5" key="1">
    <citation type="submission" date="2024-05" db="EMBL/GenBank/DDBJ databases">
        <authorList>
            <person name="Yi C."/>
        </authorList>
    </citation>
    <scope>NUCLEOTIDE SEQUENCE [LARGE SCALE GENOMIC DNA]</scope>
    <source>
        <strain evidence="4 5">XS13</strain>
    </source>
</reference>
<accession>A0ABV0IGV5</accession>
<dbReference type="EMBL" id="JBDXMX010000002">
    <property type="protein sequence ID" value="MEO9247386.1"/>
    <property type="molecule type" value="Genomic_DNA"/>
</dbReference>
<evidence type="ECO:0000256" key="2">
    <source>
        <dbReference type="SAM" id="SignalP"/>
    </source>
</evidence>
<dbReference type="RefSeq" id="WP_347919932.1">
    <property type="nucleotide sequence ID" value="NZ_JBDXMX010000002.1"/>
</dbReference>
<dbReference type="Gene3D" id="3.40.190.10">
    <property type="entry name" value="Periplasmic binding protein-like II"/>
    <property type="match status" value="1"/>
</dbReference>
<name>A0ABV0IGV5_9MICC</name>
<feature type="chain" id="PRO_5047182349" evidence="2">
    <location>
        <begin position="30"/>
        <end position="596"/>
    </location>
</feature>
<evidence type="ECO:0000313" key="4">
    <source>
        <dbReference type="EMBL" id="MEO9247386.1"/>
    </source>
</evidence>
<keyword evidence="5" id="KW-1185">Reference proteome</keyword>
<gene>
    <name evidence="4" type="ORF">ABDK96_06810</name>
</gene>
<comment type="caution">
    <text evidence="4">The sequence shown here is derived from an EMBL/GenBank/DDBJ whole genome shotgun (WGS) entry which is preliminary data.</text>
</comment>
<dbReference type="InterPro" id="IPR039424">
    <property type="entry name" value="SBP_5"/>
</dbReference>
<dbReference type="Proteomes" id="UP001484097">
    <property type="component" value="Unassembled WGS sequence"/>
</dbReference>
<organism evidence="4 5">
    <name type="scientific">Citricoccus nitrophenolicus</name>
    <dbReference type="NCBI Taxonomy" id="863575"/>
    <lineage>
        <taxon>Bacteria</taxon>
        <taxon>Bacillati</taxon>
        <taxon>Actinomycetota</taxon>
        <taxon>Actinomycetes</taxon>
        <taxon>Micrococcales</taxon>
        <taxon>Micrococcaceae</taxon>
        <taxon>Citricoccus</taxon>
    </lineage>
</organism>
<comment type="subcellular location">
    <subcellularLocation>
        <location evidence="1">Cell membrane</location>
        <topology evidence="1">Lipid-anchor</topology>
    </subcellularLocation>
</comment>
<sequence>MNTTTRQPRPRRGLLGPLALAASLSLVLAGCGGSEPTEGGGATEAAAEVGEPQAGGDLTVLLDAGFAGGWSTGLDPSISNTVGANVPQNYAIFGGLFSLEADENGENAEIVPDQAESYEFSEDGLTLTVKLREGISFSDGTPLNAEAVVWNWIRHLSSGSTGAPQLELDLERPMPELDQQFLDDLYAALPEDVDQGLIEQRLGAIQAVDEHTFEVHFSVANGAFVNAMPSTSLNLIGSPTAYKELGAEAYSQAPVAAGPFTVEANRLSERLELTKNEDYFKEGLPYLDELSFQSVGGDQVLYQTLQAGQGDAIEGLSSVTLINQAQQNPDLTTTLGAPTSPYVIQLNTRTAPFDDKRAREAIYYATDFEAINEGLFGGQGDMSQSFTASGGLFHEPEVEGYRTYDLDKAKELVEEIGGLTVELGTTDIVTARQVTTALQTQWQEAGIDVTIDSKPLGDVITKFTSGEWESMLQTAGAWEPAAGIGVAVRFGSTSPFSGTPLPDGAETATQALQENLNTELDQVLLDAASTVDQDERGELYRQAAEMISDEAYGPFGMAFSPAQVVREGVHGPGLTTPIPALVVNSGVLYDRVWVEQ</sequence>
<feature type="signal peptide" evidence="2">
    <location>
        <begin position="1"/>
        <end position="29"/>
    </location>
</feature>
<keyword evidence="2" id="KW-0732">Signal</keyword>
<dbReference type="PANTHER" id="PTHR30290">
    <property type="entry name" value="PERIPLASMIC BINDING COMPONENT OF ABC TRANSPORTER"/>
    <property type="match status" value="1"/>
</dbReference>
<evidence type="ECO:0000313" key="5">
    <source>
        <dbReference type="Proteomes" id="UP001484097"/>
    </source>
</evidence>
<dbReference type="PROSITE" id="PS51257">
    <property type="entry name" value="PROKAR_LIPOPROTEIN"/>
    <property type="match status" value="1"/>
</dbReference>
<dbReference type="Pfam" id="PF00496">
    <property type="entry name" value="SBP_bac_5"/>
    <property type="match status" value="1"/>
</dbReference>
<proteinExistence type="predicted"/>
<dbReference type="SUPFAM" id="SSF53850">
    <property type="entry name" value="Periplasmic binding protein-like II"/>
    <property type="match status" value="1"/>
</dbReference>
<protein>
    <submittedName>
        <fullName evidence="4">ABC transporter substrate-binding protein</fullName>
    </submittedName>
</protein>
<evidence type="ECO:0000256" key="1">
    <source>
        <dbReference type="ARBA" id="ARBA00004193"/>
    </source>
</evidence>
<dbReference type="InterPro" id="IPR000914">
    <property type="entry name" value="SBP_5_dom"/>
</dbReference>
<dbReference type="InterPro" id="IPR023765">
    <property type="entry name" value="SBP_5_CS"/>
</dbReference>
<dbReference type="CDD" id="cd00995">
    <property type="entry name" value="PBP2_NikA_DppA_OppA_like"/>
    <property type="match status" value="1"/>
</dbReference>
<feature type="domain" description="Solute-binding protein family 5" evidence="3">
    <location>
        <begin position="109"/>
        <end position="480"/>
    </location>
</feature>
<dbReference type="PROSITE" id="PS01040">
    <property type="entry name" value="SBP_BACTERIAL_5"/>
    <property type="match status" value="1"/>
</dbReference>